<evidence type="ECO:0000313" key="4">
    <source>
        <dbReference type="Proteomes" id="UP000664521"/>
    </source>
</evidence>
<dbReference type="CDD" id="cd00067">
    <property type="entry name" value="GAL4"/>
    <property type="match status" value="1"/>
</dbReference>
<dbReference type="PROSITE" id="PS00463">
    <property type="entry name" value="ZN2_CY6_FUNGAL_1"/>
    <property type="match status" value="1"/>
</dbReference>
<dbReference type="PANTHER" id="PTHR47784">
    <property type="entry name" value="STEROL UPTAKE CONTROL PROTEIN 2"/>
    <property type="match status" value="1"/>
</dbReference>
<dbReference type="PROSITE" id="PS50048">
    <property type="entry name" value="ZN2_CY6_FUNGAL_2"/>
    <property type="match status" value="1"/>
</dbReference>
<gene>
    <name evidence="3" type="ORF">HETSPECPRED_002812</name>
</gene>
<sequence>MPSRRLHEKTRHGCAKCKARKVKCDVQRPQCGNCLRYGCRCDFQDLGLEPVTVMEKISRHPKSGLTCESGSDYRNSPWAEIVSPPASSPSAECLIPYPNNIYQLPLPTIPNLNLHDLNIFRHYATYTSASLSDRDSVQQTWRVAVTQEALPHDFLMHALLSFASAHLAQICPAQRQMYGESAVTHRNIALRSGIPHLRRITPKNCHALFVFSSVIAISTFSIPNSPNIPLDSRIDNILTFIVLIRGVNTVLQSGLDWIQAGSLEPLLQTERVDWRQKIGPLPVSLRDAIQRVSAWNDQHTLGTRRELYAEIIQKLESFYGAFSIVTSDRSLVFIWCAIVSAEFVAGLRERDPMALLVLAHWAVLLHSVSAQWWAGERGKLLVEAIYHELDDEWRAAAQWSMDIVQRPWSP</sequence>
<dbReference type="InterPro" id="IPR001138">
    <property type="entry name" value="Zn2Cys6_DnaBD"/>
</dbReference>
<dbReference type="AlphaFoldDB" id="A0A8H3IHY4"/>
<name>A0A8H3IHY4_9LECA</name>
<evidence type="ECO:0000259" key="2">
    <source>
        <dbReference type="PROSITE" id="PS50048"/>
    </source>
</evidence>
<dbReference type="PANTHER" id="PTHR47784:SF5">
    <property type="entry name" value="STEROL UPTAKE CONTROL PROTEIN 2"/>
    <property type="match status" value="1"/>
</dbReference>
<dbReference type="Pfam" id="PF11951">
    <property type="entry name" value="Fungal_trans_2"/>
    <property type="match status" value="1"/>
</dbReference>
<dbReference type="Pfam" id="PF00172">
    <property type="entry name" value="Zn_clus"/>
    <property type="match status" value="1"/>
</dbReference>
<evidence type="ECO:0000256" key="1">
    <source>
        <dbReference type="ARBA" id="ARBA00023242"/>
    </source>
</evidence>
<evidence type="ECO:0000313" key="3">
    <source>
        <dbReference type="EMBL" id="CAF9916280.1"/>
    </source>
</evidence>
<keyword evidence="1" id="KW-0539">Nucleus</keyword>
<dbReference type="OrthoDB" id="4937900at2759"/>
<proteinExistence type="predicted"/>
<protein>
    <recommendedName>
        <fullName evidence="2">Zn(2)-C6 fungal-type domain-containing protein</fullName>
    </recommendedName>
</protein>
<keyword evidence="4" id="KW-1185">Reference proteome</keyword>
<comment type="caution">
    <text evidence="3">The sequence shown here is derived from an EMBL/GenBank/DDBJ whole genome shotgun (WGS) entry which is preliminary data.</text>
</comment>
<accession>A0A8H3IHY4</accession>
<dbReference type="SUPFAM" id="SSF57701">
    <property type="entry name" value="Zn2/Cys6 DNA-binding domain"/>
    <property type="match status" value="1"/>
</dbReference>
<dbReference type="SMART" id="SM00066">
    <property type="entry name" value="GAL4"/>
    <property type="match status" value="1"/>
</dbReference>
<dbReference type="GO" id="GO:0001228">
    <property type="term" value="F:DNA-binding transcription activator activity, RNA polymerase II-specific"/>
    <property type="evidence" value="ECO:0007669"/>
    <property type="project" value="TreeGrafter"/>
</dbReference>
<dbReference type="InterPro" id="IPR053157">
    <property type="entry name" value="Sterol_Uptake_Regulator"/>
</dbReference>
<organism evidence="3 4">
    <name type="scientific">Heterodermia speciosa</name>
    <dbReference type="NCBI Taxonomy" id="116794"/>
    <lineage>
        <taxon>Eukaryota</taxon>
        <taxon>Fungi</taxon>
        <taxon>Dikarya</taxon>
        <taxon>Ascomycota</taxon>
        <taxon>Pezizomycotina</taxon>
        <taxon>Lecanoromycetes</taxon>
        <taxon>OSLEUM clade</taxon>
        <taxon>Lecanoromycetidae</taxon>
        <taxon>Caliciales</taxon>
        <taxon>Physciaceae</taxon>
        <taxon>Heterodermia</taxon>
    </lineage>
</organism>
<dbReference type="EMBL" id="CAJPDS010000017">
    <property type="protein sequence ID" value="CAF9916280.1"/>
    <property type="molecule type" value="Genomic_DNA"/>
</dbReference>
<feature type="domain" description="Zn(2)-C6 fungal-type" evidence="2">
    <location>
        <begin position="13"/>
        <end position="43"/>
    </location>
</feature>
<dbReference type="InterPro" id="IPR021858">
    <property type="entry name" value="Fun_TF"/>
</dbReference>
<dbReference type="InterPro" id="IPR036864">
    <property type="entry name" value="Zn2-C6_fun-type_DNA-bd_sf"/>
</dbReference>
<reference evidence="3" key="1">
    <citation type="submission" date="2021-03" db="EMBL/GenBank/DDBJ databases">
        <authorList>
            <person name="Tagirdzhanova G."/>
        </authorList>
    </citation>
    <scope>NUCLEOTIDE SEQUENCE</scope>
</reference>
<dbReference type="Proteomes" id="UP000664521">
    <property type="component" value="Unassembled WGS sequence"/>
</dbReference>
<dbReference type="GO" id="GO:0008270">
    <property type="term" value="F:zinc ion binding"/>
    <property type="evidence" value="ECO:0007669"/>
    <property type="project" value="InterPro"/>
</dbReference>
<dbReference type="Gene3D" id="4.10.240.10">
    <property type="entry name" value="Zn(2)-C6 fungal-type DNA-binding domain"/>
    <property type="match status" value="1"/>
</dbReference>